<name>A0A132NIC4_9ACTN</name>
<reference evidence="2 4" key="2">
    <citation type="submission" date="2015-02" db="EMBL/GenBank/DDBJ databases">
        <title>Physiological reanalysis, assessment of diazotrophy, and genome sequences of multiple isolates of Streptomyces thermoautotrophicus.</title>
        <authorList>
            <person name="MacKellar D.C."/>
            <person name="Lieber L."/>
            <person name="Norman J."/>
            <person name="Bolger A."/>
            <person name="Tobin C."/>
            <person name="Murray J.W."/>
            <person name="Prell J."/>
        </authorList>
    </citation>
    <scope>NUCLEOTIDE SEQUENCE [LARGE SCALE GENOMIC DNA]</scope>
    <source>
        <strain evidence="2 4">UBT1</strain>
    </source>
</reference>
<evidence type="ECO:0000313" key="2">
    <source>
        <dbReference type="EMBL" id="KWX09849.1"/>
    </source>
</evidence>
<evidence type="ECO:0000313" key="3">
    <source>
        <dbReference type="Proteomes" id="UP000070598"/>
    </source>
</evidence>
<evidence type="ECO:0000313" key="1">
    <source>
        <dbReference type="EMBL" id="KWX05984.1"/>
    </source>
</evidence>
<gene>
    <name evidence="1" type="ORF">TH66_00265</name>
    <name evidence="2" type="ORF">TR74_07170</name>
</gene>
<dbReference type="EMBL" id="JYIK01000705">
    <property type="protein sequence ID" value="KWX09849.1"/>
    <property type="molecule type" value="Genomic_DNA"/>
</dbReference>
<dbReference type="Proteomes" id="UP000070659">
    <property type="component" value="Unassembled WGS sequence"/>
</dbReference>
<protein>
    <submittedName>
        <fullName evidence="2">Uncharacterized protein</fullName>
    </submittedName>
</protein>
<dbReference type="PATRIC" id="fig|1469144.8.peg.1668"/>
<sequence>MRLTSWQDLQLDTRPLDGATGDPYGLLCDVCGDRYPQVRHISRGEEMCGRCARGLGQPEEFELLPEVPVTEELITEAFHVVVRGVDAVHAWLWAGPTSRHREARLQALRTLRARVEANQPTILPGTAAGGGDRPSGDAAPLVEPAAGAASPVLTVEGAFAVLWAARRTHRMGHRVGDGPICAPCGVRWPCARVSLMDHLLFVPGVVPHPPAVAALLPALLAPGAPQPVGLAVSATQPTRTRSQQP</sequence>
<dbReference type="AlphaFoldDB" id="A0A132NIC4"/>
<reference evidence="3" key="1">
    <citation type="submission" date="2015-02" db="EMBL/GenBank/DDBJ databases">
        <title>Physiological reanalysis, assessment of diazotrophy, and genome sequences of multiple isolates of Streptomyces thermoautotrophicus.</title>
        <authorList>
            <person name="MacKellar D.C."/>
            <person name="Lieber L."/>
            <person name="Norman J."/>
            <person name="Bolger A."/>
            <person name="Tobin C."/>
            <person name="Murray J.W."/>
            <person name="Friesen M."/>
            <person name="Prell J."/>
        </authorList>
    </citation>
    <scope>NUCLEOTIDE SEQUENCE [LARGE SCALE GENOMIC DNA]</scope>
    <source>
        <strain evidence="3">UBT1</strain>
    </source>
</reference>
<organism evidence="2 3">
    <name type="scientific">Carbonactinospora thermoautotrophica</name>
    <dbReference type="NCBI Taxonomy" id="1469144"/>
    <lineage>
        <taxon>Bacteria</taxon>
        <taxon>Bacillati</taxon>
        <taxon>Actinomycetota</taxon>
        <taxon>Actinomycetes</taxon>
        <taxon>Kitasatosporales</taxon>
        <taxon>Carbonactinosporaceae</taxon>
        <taxon>Carbonactinospora</taxon>
    </lineage>
</organism>
<proteinExistence type="predicted"/>
<evidence type="ECO:0000313" key="4">
    <source>
        <dbReference type="Proteomes" id="UP000070659"/>
    </source>
</evidence>
<comment type="caution">
    <text evidence="2">The sequence shown here is derived from an EMBL/GenBank/DDBJ whole genome shotgun (WGS) entry which is preliminary data.</text>
</comment>
<dbReference type="EMBL" id="JYIJ01000008">
    <property type="protein sequence ID" value="KWX05984.1"/>
    <property type="molecule type" value="Genomic_DNA"/>
</dbReference>
<dbReference type="RefSeq" id="WP_067067518.1">
    <property type="nucleotide sequence ID" value="NZ_JYIJ01000008.1"/>
</dbReference>
<accession>A0A132NIC4</accession>
<dbReference type="Proteomes" id="UP000070598">
    <property type="component" value="Unassembled WGS sequence"/>
</dbReference>